<sequence length="557" mass="61579">MSQPFDLSQFPDLPSQVMKAFAAQSAALDAARFEASVERAARLHEQAVGVEKDAFITELTALVEKLEGQVGQYRHAKFGPKSEKLDPAQLELALEDLEAAIAETQEQIAAVEEKIAASETDPEKKAPRKKRKARALPEHLTRVERVIEPDSIVCPCGCGDMVRIGEDRVDRLDYIPARYQVIVTIRPKYACPKGRTGVVQAKAPAHLLESSWPTEALLAQIAVSKYSEHMPLNRQAVVMARLGVPIDRSVLADWMGRTGALIAPVVDHMAVALKQGSTRLYVDETTAPVLDPGRGKTKTGYLWAVLRDDRGWGGTAPPGVVFHYRPGRKGEYADEILADFNGTIQVDAYGAYTHLATPKRTGGDPLRLAFCWAHGRRKLIKAKPKKGSPIVDEALVRIAALYKVEDAIRGSAPDHRRAVRQQVSRPLVDQFFAWLAAQAARVSRKSELGEAMAYMLRREEGFRLFLEDGRVDIDSNLVENAIRSPAMNRRNALFAGHDEGGRSWARFASLIGSCKMNGVEPYAYLRDLFTKLANGHLDKNIDDLMPWAYAVDAKPSQ</sequence>
<dbReference type="PANTHER" id="PTHR33678:SF1">
    <property type="entry name" value="BLL1576 PROTEIN"/>
    <property type="match status" value="1"/>
</dbReference>
<accession>A0A239GX22</accession>
<feature type="region of interest" description="Disordered" evidence="1">
    <location>
        <begin position="114"/>
        <end position="135"/>
    </location>
</feature>
<name>A0A239GX22_9RHOB</name>
<reference evidence="6 7" key="1">
    <citation type="submission" date="2017-06" db="EMBL/GenBank/DDBJ databases">
        <authorList>
            <person name="Kim H.J."/>
            <person name="Triplett B.A."/>
        </authorList>
    </citation>
    <scope>NUCLEOTIDE SEQUENCE [LARGE SCALE GENOMIC DNA]</scope>
    <source>
        <strain evidence="6 7">DSM 11445</strain>
    </source>
</reference>
<dbReference type="NCBIfam" id="NF033517">
    <property type="entry name" value="transpos_IS66"/>
    <property type="match status" value="1"/>
</dbReference>
<dbReference type="EMBL" id="FZON01000029">
    <property type="protein sequence ID" value="SNS73766.1"/>
    <property type="molecule type" value="Genomic_DNA"/>
</dbReference>
<evidence type="ECO:0000259" key="5">
    <source>
        <dbReference type="Pfam" id="PF13817"/>
    </source>
</evidence>
<evidence type="ECO:0000256" key="1">
    <source>
        <dbReference type="SAM" id="MobiDB-lite"/>
    </source>
</evidence>
<dbReference type="InterPro" id="IPR039552">
    <property type="entry name" value="IS66_C"/>
</dbReference>
<evidence type="ECO:0000259" key="4">
    <source>
        <dbReference type="Pfam" id="PF13007"/>
    </source>
</evidence>
<proteinExistence type="predicted"/>
<feature type="domain" description="Transposase IS66 zinc-finger binding" evidence="3">
    <location>
        <begin position="153"/>
        <end position="193"/>
    </location>
</feature>
<dbReference type="Pfam" id="PF13007">
    <property type="entry name" value="LZ_Tnp_IS66"/>
    <property type="match status" value="1"/>
</dbReference>
<dbReference type="Pfam" id="PF03050">
    <property type="entry name" value="DDE_Tnp_IS66"/>
    <property type="match status" value="1"/>
</dbReference>
<dbReference type="OrthoDB" id="9800877at2"/>
<dbReference type="InterPro" id="IPR052344">
    <property type="entry name" value="Transposase-related"/>
</dbReference>
<organism evidence="6 7">
    <name type="scientific">Antarctobacter heliothermus</name>
    <dbReference type="NCBI Taxonomy" id="74033"/>
    <lineage>
        <taxon>Bacteria</taxon>
        <taxon>Pseudomonadati</taxon>
        <taxon>Pseudomonadota</taxon>
        <taxon>Alphaproteobacteria</taxon>
        <taxon>Rhodobacterales</taxon>
        <taxon>Roseobacteraceae</taxon>
        <taxon>Antarctobacter</taxon>
    </lineage>
</organism>
<dbReference type="Pfam" id="PF13005">
    <property type="entry name" value="zf-IS66"/>
    <property type="match status" value="1"/>
</dbReference>
<feature type="domain" description="Transposase IS66 C-terminal" evidence="5">
    <location>
        <begin position="509"/>
        <end position="547"/>
    </location>
</feature>
<dbReference type="InterPro" id="IPR024474">
    <property type="entry name" value="Znf_dom_IS66"/>
</dbReference>
<dbReference type="AlphaFoldDB" id="A0A239GX22"/>
<dbReference type="RefSeq" id="WP_089278672.1">
    <property type="nucleotide sequence ID" value="NZ_FZON01000029.1"/>
</dbReference>
<dbReference type="InterPro" id="IPR004291">
    <property type="entry name" value="Transposase_IS66_central"/>
</dbReference>
<evidence type="ECO:0000259" key="3">
    <source>
        <dbReference type="Pfam" id="PF13005"/>
    </source>
</evidence>
<dbReference type="PANTHER" id="PTHR33678">
    <property type="entry name" value="BLL1576 PROTEIN"/>
    <property type="match status" value="1"/>
</dbReference>
<feature type="domain" description="Transposase TnpC homeodomain" evidence="4">
    <location>
        <begin position="66"/>
        <end position="144"/>
    </location>
</feature>
<dbReference type="Pfam" id="PF13817">
    <property type="entry name" value="DDE_Tnp_IS66_C"/>
    <property type="match status" value="1"/>
</dbReference>
<dbReference type="InterPro" id="IPR024463">
    <property type="entry name" value="Transposase_TnpC_homeodom"/>
</dbReference>
<dbReference type="Proteomes" id="UP000198440">
    <property type="component" value="Unassembled WGS sequence"/>
</dbReference>
<evidence type="ECO:0000313" key="7">
    <source>
        <dbReference type="Proteomes" id="UP000198440"/>
    </source>
</evidence>
<gene>
    <name evidence="6" type="ORF">SAMN04488078_102945</name>
</gene>
<protein>
    <submittedName>
        <fullName evidence="6">Transposase</fullName>
    </submittedName>
</protein>
<feature type="domain" description="Transposase IS66 central" evidence="2">
    <location>
        <begin position="211"/>
        <end position="502"/>
    </location>
</feature>
<evidence type="ECO:0000313" key="6">
    <source>
        <dbReference type="EMBL" id="SNS73766.1"/>
    </source>
</evidence>
<evidence type="ECO:0000259" key="2">
    <source>
        <dbReference type="Pfam" id="PF03050"/>
    </source>
</evidence>
<feature type="compositionally biased region" description="Basic and acidic residues" evidence="1">
    <location>
        <begin position="114"/>
        <end position="125"/>
    </location>
</feature>